<dbReference type="Proteomes" id="UP000319462">
    <property type="component" value="Chromosome 31"/>
</dbReference>
<feature type="region of interest" description="Disordered" evidence="5">
    <location>
        <begin position="576"/>
        <end position="606"/>
    </location>
</feature>
<evidence type="ECO:0000256" key="3">
    <source>
        <dbReference type="ARBA" id="ARBA00022989"/>
    </source>
</evidence>
<feature type="transmembrane region" description="Helical" evidence="6">
    <location>
        <begin position="365"/>
        <end position="383"/>
    </location>
</feature>
<protein>
    <submittedName>
        <fullName evidence="7">Major_Facilitator_Superfamily</fullName>
    </submittedName>
</protein>
<feature type="transmembrane region" description="Helical" evidence="6">
    <location>
        <begin position="816"/>
        <end position="837"/>
    </location>
</feature>
<feature type="region of interest" description="Disordered" evidence="5">
    <location>
        <begin position="421"/>
        <end position="488"/>
    </location>
</feature>
<keyword evidence="2 6" id="KW-0812">Transmembrane</keyword>
<comment type="subcellular location">
    <subcellularLocation>
        <location evidence="1">Membrane</location>
        <topology evidence="1">Multi-pass membrane protein</topology>
    </subcellularLocation>
</comment>
<feature type="transmembrane region" description="Helical" evidence="6">
    <location>
        <begin position="750"/>
        <end position="776"/>
    </location>
</feature>
<dbReference type="InterPro" id="IPR036259">
    <property type="entry name" value="MFS_trans_sf"/>
</dbReference>
<feature type="transmembrane region" description="Helical" evidence="6">
    <location>
        <begin position="717"/>
        <end position="738"/>
    </location>
</feature>
<evidence type="ECO:0000313" key="8">
    <source>
        <dbReference type="Proteomes" id="UP000319462"/>
    </source>
</evidence>
<feature type="compositionally biased region" description="Polar residues" evidence="5">
    <location>
        <begin position="427"/>
        <end position="440"/>
    </location>
</feature>
<feature type="transmembrane region" description="Helical" evidence="6">
    <location>
        <begin position="176"/>
        <end position="196"/>
    </location>
</feature>
<dbReference type="GO" id="GO:0016020">
    <property type="term" value="C:membrane"/>
    <property type="evidence" value="ECO:0007669"/>
    <property type="project" value="UniProtKB-SubCell"/>
</dbReference>
<accession>A0A3P3ZDG1</accession>
<feature type="transmembrane region" description="Helical" evidence="6">
    <location>
        <begin position="862"/>
        <end position="880"/>
    </location>
</feature>
<feature type="compositionally biased region" description="Polar residues" evidence="5">
    <location>
        <begin position="576"/>
        <end position="586"/>
    </location>
</feature>
<evidence type="ECO:0000256" key="4">
    <source>
        <dbReference type="ARBA" id="ARBA00023136"/>
    </source>
</evidence>
<feature type="transmembrane region" description="Helical" evidence="6">
    <location>
        <begin position="112"/>
        <end position="137"/>
    </location>
</feature>
<feature type="transmembrane region" description="Helical" evidence="6">
    <location>
        <begin position="208"/>
        <end position="230"/>
    </location>
</feature>
<dbReference type="Gene3D" id="1.20.1250.20">
    <property type="entry name" value="MFS general substrate transporter like domains"/>
    <property type="match status" value="1"/>
</dbReference>
<keyword evidence="3 6" id="KW-1133">Transmembrane helix</keyword>
<gene>
    <name evidence="7" type="ORF">LBRM2904_31.0780</name>
</gene>
<dbReference type="SUPFAM" id="SSF103473">
    <property type="entry name" value="MFS general substrate transporter"/>
    <property type="match status" value="2"/>
</dbReference>
<name>A0A3P3ZDG1_LEIBR</name>
<feature type="transmembrane region" description="Helical" evidence="6">
    <location>
        <begin position="782"/>
        <end position="804"/>
    </location>
</feature>
<dbReference type="AlphaFoldDB" id="A0A3P3ZDG1"/>
<dbReference type="PANTHER" id="PTHR21576:SF157">
    <property type="entry name" value="NODULIN-LIKE DOMAIN-CONTAINING PROTEIN"/>
    <property type="match status" value="1"/>
</dbReference>
<feature type="transmembrane region" description="Helical" evidence="6">
    <location>
        <begin position="329"/>
        <end position="353"/>
    </location>
</feature>
<reference evidence="7 8" key="1">
    <citation type="submission" date="2018-09" db="EMBL/GenBank/DDBJ databases">
        <authorList>
            <person name="Peiro R."/>
            <person name="Begona"/>
            <person name="Cbmso G."/>
            <person name="Lopez M."/>
            <person name="Gonzalez S."/>
        </authorList>
    </citation>
    <scope>NUCLEOTIDE SEQUENCE [LARGE SCALE GENOMIC DNA]</scope>
</reference>
<dbReference type="PANTHER" id="PTHR21576">
    <property type="entry name" value="UNCHARACTERIZED NODULIN-LIKE PROTEIN"/>
    <property type="match status" value="1"/>
</dbReference>
<feature type="region of interest" description="Disordered" evidence="5">
    <location>
        <begin position="947"/>
        <end position="969"/>
    </location>
</feature>
<proteinExistence type="predicted"/>
<organism evidence="7 8">
    <name type="scientific">Leishmania braziliensis MHOM/BR/75/M2904</name>
    <dbReference type="NCBI Taxonomy" id="420245"/>
    <lineage>
        <taxon>Eukaryota</taxon>
        <taxon>Discoba</taxon>
        <taxon>Euglenozoa</taxon>
        <taxon>Kinetoplastea</taxon>
        <taxon>Metakinetoplastina</taxon>
        <taxon>Trypanosomatida</taxon>
        <taxon>Trypanosomatidae</taxon>
        <taxon>Leishmaniinae</taxon>
        <taxon>Leishmania</taxon>
        <taxon>Leishmania braziliensis species complex</taxon>
    </lineage>
</organism>
<feature type="transmembrane region" description="Helical" evidence="6">
    <location>
        <begin position="269"/>
        <end position="289"/>
    </location>
</feature>
<sequence length="1003" mass="110555">MRANRTASQQYELSFISSDLHHGEPLQRLAMPRSPLYPASIIPLADRKRETPGSEDSSSDTEKDPITADIPDNHRNTSTTDDNFRKKTTQDAASGALLIYPKKIDNLRRFRILFAGVILSISSSTQGVHSVFGVLHLQQAYQFNARSMTIVYLSGVSVGLFTLPFGALYDWFGPRVVVALGSVIAALGHLLFALTFGGHIPPTVLNCAVFYAMMCWGCYALNVAVLPAVLTHMPRDRGQPTGLLQTFTGLGASVFACLFRGFFKDNFAHLMWFMFAVTLAAGAGGVWYLEDAPYVINRWQQRRITPCEQLRAHLIRNRYMSQLVPKRRYIIMAIILVLLNLYLTIQTVCVAYLAADITPGKLRGIAIGAVMIVLLVLVLVLPLDSIDGLSEQDKQVIAEAKAKEEELLMMQEERYRGRHLQAHEAQCDSNATPTKGSEQPSHCPDEVGQEGLSSDREPFVGGDLPDSPERSIAAPAHGVQRPAQPSLRLDGECDADANVEKSALIEVMVPAEPVSAHSPKAPHQRSEPLRESLGLPLHKLTGTERPLVTVYMPDRTNDLGEEPPYSHCSSPLFEAQQQPLRRSTGATHDDGHHHSEPPQSRPEDSFFTVHLGGDYNSLHASLSCTPSSDSDPEHVELRCTAPSTYSNPRVETIMLCGEVYVVPVYQTTFLESLTYLDLWLMFYTTLCVWGIGLVMTANWNIQIMVKARYGAMEPKHYILFAAMSGVSVAGGRVFLGVYERALQVLRARAGTVVVPTLIYPVASVGLFLGVLFWIALPDGKALILPYILSGFFYGVSTSATFYVLGTIFDRDMGMHYGFCYLGGALGFVLCYWCAWYLTYEREASPSTLGYCVGARRCMNRAVGIYLALAFSSIASSYLVHRRYSKLVRGKLAQRRVIVPRIKRALVASGFCESSDGVKKSRSNGMDGAFGRMSRVCRCVSTRNVQEMDASGGRASPLGPEGSKSGSQRGGPLRSIVVGTIWFVLVMRALVLYLNFFLSNTLFS</sequence>
<feature type="region of interest" description="Disordered" evidence="5">
    <location>
        <begin position="42"/>
        <end position="86"/>
    </location>
</feature>
<evidence type="ECO:0000256" key="2">
    <source>
        <dbReference type="ARBA" id="ARBA00022692"/>
    </source>
</evidence>
<keyword evidence="4 6" id="KW-0472">Membrane</keyword>
<feature type="compositionally biased region" description="Basic and acidic residues" evidence="5">
    <location>
        <begin position="587"/>
        <end position="604"/>
    </location>
</feature>
<evidence type="ECO:0000313" key="7">
    <source>
        <dbReference type="EMBL" id="SYZ68271.1"/>
    </source>
</evidence>
<evidence type="ECO:0000256" key="5">
    <source>
        <dbReference type="SAM" id="MobiDB-lite"/>
    </source>
</evidence>
<feature type="compositionally biased region" description="Basic and acidic residues" evidence="5">
    <location>
        <begin position="60"/>
        <end position="75"/>
    </location>
</feature>
<evidence type="ECO:0000256" key="1">
    <source>
        <dbReference type="ARBA" id="ARBA00004141"/>
    </source>
</evidence>
<evidence type="ECO:0000256" key="6">
    <source>
        <dbReference type="SAM" id="Phobius"/>
    </source>
</evidence>
<feature type="transmembrane region" description="Helical" evidence="6">
    <location>
        <begin position="149"/>
        <end position="169"/>
    </location>
</feature>
<dbReference type="EMBL" id="LS997630">
    <property type="protein sequence ID" value="SYZ68271.1"/>
    <property type="molecule type" value="Genomic_DNA"/>
</dbReference>
<feature type="transmembrane region" description="Helical" evidence="6">
    <location>
        <begin position="678"/>
        <end position="697"/>
    </location>
</feature>
<feature type="transmembrane region" description="Helical" evidence="6">
    <location>
        <begin position="242"/>
        <end position="263"/>
    </location>
</feature>
<feature type="transmembrane region" description="Helical" evidence="6">
    <location>
        <begin position="975"/>
        <end position="997"/>
    </location>
</feature>